<name>A0A8J2YLM1_9RHOB</name>
<dbReference type="EMBL" id="BMCP01000005">
    <property type="protein sequence ID" value="GGE52058.1"/>
    <property type="molecule type" value="Genomic_DNA"/>
</dbReference>
<dbReference type="PANTHER" id="PTHR30126:SF2">
    <property type="entry name" value="HTH-TYPE TRANSCRIPTIONAL REGULATOR YJIE"/>
    <property type="match status" value="1"/>
</dbReference>
<reference evidence="6" key="1">
    <citation type="journal article" date="2014" name="Int. J. Syst. Evol. Microbiol.">
        <title>Complete genome sequence of Corynebacterium casei LMG S-19264T (=DSM 44701T), isolated from a smear-ripened cheese.</title>
        <authorList>
            <consortium name="US DOE Joint Genome Institute (JGI-PGF)"/>
            <person name="Walter F."/>
            <person name="Albersmeier A."/>
            <person name="Kalinowski J."/>
            <person name="Ruckert C."/>
        </authorList>
    </citation>
    <scope>NUCLEOTIDE SEQUENCE</scope>
    <source>
        <strain evidence="6">CCM 7684</strain>
    </source>
</reference>
<dbReference type="PRINTS" id="PR00039">
    <property type="entry name" value="HTHLYSR"/>
</dbReference>
<evidence type="ECO:0000259" key="5">
    <source>
        <dbReference type="PROSITE" id="PS50931"/>
    </source>
</evidence>
<comment type="caution">
    <text evidence="6">The sequence shown here is derived from an EMBL/GenBank/DDBJ whole genome shotgun (WGS) entry which is preliminary data.</text>
</comment>
<dbReference type="InterPro" id="IPR036390">
    <property type="entry name" value="WH_DNA-bd_sf"/>
</dbReference>
<evidence type="ECO:0000256" key="1">
    <source>
        <dbReference type="ARBA" id="ARBA00009437"/>
    </source>
</evidence>
<keyword evidence="7" id="KW-1185">Reference proteome</keyword>
<dbReference type="PANTHER" id="PTHR30126">
    <property type="entry name" value="HTH-TYPE TRANSCRIPTIONAL REGULATOR"/>
    <property type="match status" value="1"/>
</dbReference>
<keyword evidence="4" id="KW-0804">Transcription</keyword>
<dbReference type="InterPro" id="IPR036388">
    <property type="entry name" value="WH-like_DNA-bd_sf"/>
</dbReference>
<feature type="domain" description="HTH lysR-type" evidence="5">
    <location>
        <begin position="1"/>
        <end position="58"/>
    </location>
</feature>
<dbReference type="AlphaFoldDB" id="A0A8J2YLM1"/>
<dbReference type="PROSITE" id="PS50931">
    <property type="entry name" value="HTH_LYSR"/>
    <property type="match status" value="1"/>
</dbReference>
<dbReference type="SUPFAM" id="SSF46785">
    <property type="entry name" value="Winged helix' DNA-binding domain"/>
    <property type="match status" value="1"/>
</dbReference>
<dbReference type="Pfam" id="PF00126">
    <property type="entry name" value="HTH_1"/>
    <property type="match status" value="1"/>
</dbReference>
<keyword evidence="3" id="KW-0238">DNA-binding</keyword>
<dbReference type="SUPFAM" id="SSF53850">
    <property type="entry name" value="Periplasmic binding protein-like II"/>
    <property type="match status" value="1"/>
</dbReference>
<dbReference type="InterPro" id="IPR005119">
    <property type="entry name" value="LysR_subst-bd"/>
</dbReference>
<dbReference type="Proteomes" id="UP000602745">
    <property type="component" value="Unassembled WGS sequence"/>
</dbReference>
<gene>
    <name evidence="6" type="ORF">GCM10007276_31420</name>
</gene>
<accession>A0A8J2YLM1</accession>
<dbReference type="Gene3D" id="1.10.10.10">
    <property type="entry name" value="Winged helix-like DNA-binding domain superfamily/Winged helix DNA-binding domain"/>
    <property type="match status" value="1"/>
</dbReference>
<proteinExistence type="inferred from homology"/>
<organism evidence="6 7">
    <name type="scientific">Agaricicola taiwanensis</name>
    <dbReference type="NCBI Taxonomy" id="591372"/>
    <lineage>
        <taxon>Bacteria</taxon>
        <taxon>Pseudomonadati</taxon>
        <taxon>Pseudomonadota</taxon>
        <taxon>Alphaproteobacteria</taxon>
        <taxon>Rhodobacterales</taxon>
        <taxon>Paracoccaceae</taxon>
        <taxon>Agaricicola</taxon>
    </lineage>
</organism>
<evidence type="ECO:0000256" key="4">
    <source>
        <dbReference type="ARBA" id="ARBA00023163"/>
    </source>
</evidence>
<sequence>MDVNWLNDLRALAETLNFSRAAERRNITQPAFGRRIKALEDWAGCRLIDRSTHRLSLTPEGEIMLAAAGEIIARLEKAKADLESARTAGGVLTFASTHALSFTFFPTWFRNLGPSAAATPVRLLSDNMIACEKLMADERADFLLCHHHGQAAINLAEGDFKYVTLASDTLVPVSRRAADGGPEFRLPGTEAHPVPLLGFDEQSGMGRIVRAALPDLAALHVKPVFTSHLAMVLKALAQDGKGIAWTPRSLADQDMEEHGTLSFAGGPEWFIDVTIILMRPRRQLSALAEEFWGLAERRVGRDSSQNRAARAR</sequence>
<dbReference type="InterPro" id="IPR000847">
    <property type="entry name" value="LysR_HTH_N"/>
</dbReference>
<comment type="similarity">
    <text evidence="1">Belongs to the LysR transcriptional regulatory family.</text>
</comment>
<evidence type="ECO:0000313" key="6">
    <source>
        <dbReference type="EMBL" id="GGE52058.1"/>
    </source>
</evidence>
<evidence type="ECO:0000256" key="3">
    <source>
        <dbReference type="ARBA" id="ARBA00023125"/>
    </source>
</evidence>
<evidence type="ECO:0000313" key="7">
    <source>
        <dbReference type="Proteomes" id="UP000602745"/>
    </source>
</evidence>
<dbReference type="GO" id="GO:0003700">
    <property type="term" value="F:DNA-binding transcription factor activity"/>
    <property type="evidence" value="ECO:0007669"/>
    <property type="project" value="InterPro"/>
</dbReference>
<evidence type="ECO:0000256" key="2">
    <source>
        <dbReference type="ARBA" id="ARBA00023015"/>
    </source>
</evidence>
<dbReference type="Pfam" id="PF03466">
    <property type="entry name" value="LysR_substrate"/>
    <property type="match status" value="1"/>
</dbReference>
<reference evidence="6" key="2">
    <citation type="submission" date="2020-09" db="EMBL/GenBank/DDBJ databases">
        <authorList>
            <person name="Sun Q."/>
            <person name="Sedlacek I."/>
        </authorList>
    </citation>
    <scope>NUCLEOTIDE SEQUENCE</scope>
    <source>
        <strain evidence="6">CCM 7684</strain>
    </source>
</reference>
<protein>
    <submittedName>
        <fullName evidence="6">LysR family transcriptional regulator</fullName>
    </submittedName>
</protein>
<keyword evidence="2" id="KW-0805">Transcription regulation</keyword>
<dbReference type="GO" id="GO:0000976">
    <property type="term" value="F:transcription cis-regulatory region binding"/>
    <property type="evidence" value="ECO:0007669"/>
    <property type="project" value="TreeGrafter"/>
</dbReference>
<dbReference type="Gene3D" id="3.40.190.290">
    <property type="match status" value="1"/>
</dbReference>